<keyword evidence="9" id="KW-0862">Zinc</keyword>
<comment type="caution">
    <text evidence="20">The sequence shown here is derived from an EMBL/GenBank/DDBJ whole genome shotgun (WGS) entry which is preliminary data.</text>
</comment>
<keyword evidence="21" id="KW-1185">Reference proteome</keyword>
<dbReference type="InterPro" id="IPR036616">
    <property type="entry name" value="Poly(ADP-ribose)pol_reg_dom_sf"/>
</dbReference>
<name>A0A8S1DPU8_9INSE</name>
<feature type="domain" description="PARP-type" evidence="16">
    <location>
        <begin position="120"/>
        <end position="209"/>
    </location>
</feature>
<dbReference type="Pfam" id="PF21728">
    <property type="entry name" value="PADR1_N"/>
    <property type="match status" value="1"/>
</dbReference>
<reference evidence="20 21" key="1">
    <citation type="submission" date="2020-04" db="EMBL/GenBank/DDBJ databases">
        <authorList>
            <person name="Alioto T."/>
            <person name="Alioto T."/>
            <person name="Gomez Garrido J."/>
        </authorList>
    </citation>
    <scope>NUCLEOTIDE SEQUENCE [LARGE SCALE GENOMIC DNA]</scope>
</reference>
<feature type="region of interest" description="Disordered" evidence="15">
    <location>
        <begin position="478"/>
        <end position="512"/>
    </location>
</feature>
<evidence type="ECO:0000256" key="2">
    <source>
        <dbReference type="ARBA" id="ARBA00012020"/>
    </source>
</evidence>
<dbReference type="PROSITE" id="PS51060">
    <property type="entry name" value="PARP_ALPHA_HD"/>
    <property type="match status" value="1"/>
</dbReference>
<evidence type="ECO:0000256" key="10">
    <source>
        <dbReference type="ARBA" id="ARBA00023027"/>
    </source>
</evidence>
<comment type="similarity">
    <text evidence="13">Belongs to the ARTD/PARP family.</text>
</comment>
<dbReference type="Pfam" id="PF05406">
    <property type="entry name" value="WGR"/>
    <property type="match status" value="1"/>
</dbReference>
<dbReference type="InterPro" id="IPR036420">
    <property type="entry name" value="BRCT_dom_sf"/>
</dbReference>
<dbReference type="Gene3D" id="2.20.25.630">
    <property type="match status" value="1"/>
</dbReference>
<dbReference type="PANTHER" id="PTHR10459">
    <property type="entry name" value="DNA LIGASE"/>
    <property type="match status" value="1"/>
</dbReference>
<dbReference type="InterPro" id="IPR038650">
    <property type="entry name" value="PADR1_C_dom_sf"/>
</dbReference>
<evidence type="ECO:0000256" key="9">
    <source>
        <dbReference type="ARBA" id="ARBA00022833"/>
    </source>
</evidence>
<evidence type="ECO:0000256" key="3">
    <source>
        <dbReference type="ARBA" id="ARBA00022676"/>
    </source>
</evidence>
<dbReference type="SUPFAM" id="SSF47587">
    <property type="entry name" value="Domain of poly(ADP-ribose) polymerase"/>
    <property type="match status" value="1"/>
</dbReference>
<feature type="domain" description="PARP alpha-helical" evidence="18">
    <location>
        <begin position="654"/>
        <end position="757"/>
    </location>
</feature>
<gene>
    <name evidence="20" type="ORF">CLODIP_2_CD08619</name>
</gene>
<comment type="catalytic activity">
    <reaction evidence="14">
        <text>NAD(+) + (ADP-D-ribosyl)n-acceptor = nicotinamide + (ADP-D-ribosyl)n+1-acceptor + H(+).</text>
        <dbReference type="EC" id="2.4.2.30"/>
    </reaction>
</comment>
<dbReference type="InterPro" id="IPR001510">
    <property type="entry name" value="Znf_PARP"/>
</dbReference>
<evidence type="ECO:0000256" key="11">
    <source>
        <dbReference type="ARBA" id="ARBA00023125"/>
    </source>
</evidence>
<evidence type="ECO:0000259" key="16">
    <source>
        <dbReference type="PROSITE" id="PS50064"/>
    </source>
</evidence>
<dbReference type="EMBL" id="CADEPI010000295">
    <property type="protein sequence ID" value="CAB3383109.1"/>
    <property type="molecule type" value="Genomic_DNA"/>
</dbReference>
<dbReference type="OrthoDB" id="429950at2759"/>
<feature type="compositionally biased region" description="Basic and acidic residues" evidence="15">
    <location>
        <begin position="98"/>
        <end position="112"/>
    </location>
</feature>
<dbReference type="InterPro" id="IPR036957">
    <property type="entry name" value="Znf_PARP_sf"/>
</dbReference>
<dbReference type="SMART" id="SM00773">
    <property type="entry name" value="WGR"/>
    <property type="match status" value="1"/>
</dbReference>
<feature type="compositionally biased region" description="Basic and acidic residues" evidence="15">
    <location>
        <begin position="211"/>
        <end position="232"/>
    </location>
</feature>
<evidence type="ECO:0000256" key="8">
    <source>
        <dbReference type="ARBA" id="ARBA00022771"/>
    </source>
</evidence>
<evidence type="ECO:0000259" key="17">
    <source>
        <dbReference type="PROSITE" id="PS50172"/>
    </source>
</evidence>
<comment type="subcellular location">
    <subcellularLocation>
        <location evidence="1">Nucleus</location>
    </subcellularLocation>
</comment>
<keyword evidence="5" id="KW-0479">Metal-binding</keyword>
<evidence type="ECO:0000256" key="14">
    <source>
        <dbReference type="ARBA" id="ARBA00033987"/>
    </source>
</evidence>
<dbReference type="Gene3D" id="1.10.20.130">
    <property type="match status" value="1"/>
</dbReference>
<dbReference type="Pfam" id="PF08063">
    <property type="entry name" value="Zn_ribbon_PADR1"/>
    <property type="match status" value="1"/>
</dbReference>
<dbReference type="InterPro" id="IPR049296">
    <property type="entry name" value="PARP1-like_PADR1_N"/>
</dbReference>
<sequence>MDDDLPYKVEYSKSSRASCRLCREKIDAGVMRLAVMMQSSTFDGKMPFWFHRDCFFKKHKPKALGDIAKLDSLRSEDLAFVKERLAASNGSTDSPADGSKKKGKTAEKRKSSGKKALPDFKCEYAASSRAVCIGCEQKIIKDEIRIAKMDYESEKAMRFGGIPRWHHVDCFVQTRAQNEFWGSVEDIPGFKTLKSEDRHELKKKIPAMKPVKKEAEGEPPSKKAKSEFSEEQMKEQNKRIFKLRDNLETLKTKNLQDLLEYNKQQIPSGRERLLDLLSDVMTFGALKKCPDCQNGSLYYRNNTYHCSAETEWSKCTYKTKEPERIEFKVPAAFKEDISFLTKYKSKVGKRLIQEFERSGSGSATASASSSGPAVARPKPPLDRMEFSLHSSLCKGEEKESLKKQIIRLGAKSVSKVSEKTMAVIASEALLKKGGKQIDDAKNLGIQVLPAAFFDTVVNNIKGNIADLVTKMSICDWGNDPNQRMPPEETEEEKALKSRKKSGSDRFASHGSSKIKVQMKNGAYVDPDSGLESKGRVYRDGSDLYTAILSNSDLASGKNSYYKLQIVESDKRNKWWLFKSWGRIGTSVGKTKLEEYNDVQIAITDFEDTFHEKTGNEWERRASFQKRPGKYFMQDIDYGQGQQDNLIKLEDGGVPSKLQPQVQQLMKLLFNVQAMKETLLEFELDLEKMPLGKLTQKQLRAAYSELAKLQESAHGDKKMSQTELIAISNKFYTLIPHSAGLDSLPLLDNEELIKVRNY</sequence>
<dbReference type="PANTHER" id="PTHR10459:SF112">
    <property type="entry name" value="POLY [ADP-RIBOSE] POLYMERASE 1"/>
    <property type="match status" value="1"/>
</dbReference>
<feature type="domain" description="PARP-type" evidence="16">
    <location>
        <begin position="7"/>
        <end position="89"/>
    </location>
</feature>
<dbReference type="SUPFAM" id="SSF57716">
    <property type="entry name" value="Glucocorticoid receptor-like (DNA-binding domain)"/>
    <property type="match status" value="2"/>
</dbReference>
<evidence type="ECO:0000259" key="18">
    <source>
        <dbReference type="PROSITE" id="PS51060"/>
    </source>
</evidence>
<dbReference type="GO" id="GO:0003677">
    <property type="term" value="F:DNA binding"/>
    <property type="evidence" value="ECO:0007669"/>
    <property type="project" value="UniProtKB-KW"/>
</dbReference>
<evidence type="ECO:0000256" key="1">
    <source>
        <dbReference type="ARBA" id="ARBA00004123"/>
    </source>
</evidence>
<evidence type="ECO:0000256" key="12">
    <source>
        <dbReference type="ARBA" id="ARBA00023242"/>
    </source>
</evidence>
<dbReference type="InterPro" id="IPR012982">
    <property type="entry name" value="PARP1-like_PADR1_Zn_ribbon"/>
</dbReference>
<evidence type="ECO:0000256" key="15">
    <source>
        <dbReference type="SAM" id="MobiDB-lite"/>
    </source>
</evidence>
<dbReference type="CDD" id="cd08001">
    <property type="entry name" value="WGR_PARP1_like"/>
    <property type="match status" value="1"/>
</dbReference>
<dbReference type="PROSITE" id="PS00347">
    <property type="entry name" value="ZF_PARP_1"/>
    <property type="match status" value="1"/>
</dbReference>
<feature type="region of interest" description="Disordered" evidence="15">
    <location>
        <begin position="88"/>
        <end position="112"/>
    </location>
</feature>
<dbReference type="Proteomes" id="UP000494165">
    <property type="component" value="Unassembled WGS sequence"/>
</dbReference>
<dbReference type="GO" id="GO:0008270">
    <property type="term" value="F:zinc ion binding"/>
    <property type="evidence" value="ECO:0007669"/>
    <property type="project" value="UniProtKB-KW"/>
</dbReference>
<proteinExistence type="inferred from homology"/>
<accession>A0A8S1DPU8</accession>
<feature type="region of interest" description="Disordered" evidence="15">
    <location>
        <begin position="208"/>
        <end position="232"/>
    </location>
</feature>
<dbReference type="Pfam" id="PF00645">
    <property type="entry name" value="zf-PARP"/>
    <property type="match status" value="2"/>
</dbReference>
<dbReference type="AlphaFoldDB" id="A0A8S1DPU8"/>
<keyword evidence="3" id="KW-0328">Glycosyltransferase</keyword>
<organism evidence="20 21">
    <name type="scientific">Cloeon dipterum</name>
    <dbReference type="NCBI Taxonomy" id="197152"/>
    <lineage>
        <taxon>Eukaryota</taxon>
        <taxon>Metazoa</taxon>
        <taxon>Ecdysozoa</taxon>
        <taxon>Arthropoda</taxon>
        <taxon>Hexapoda</taxon>
        <taxon>Insecta</taxon>
        <taxon>Pterygota</taxon>
        <taxon>Palaeoptera</taxon>
        <taxon>Ephemeroptera</taxon>
        <taxon>Pisciforma</taxon>
        <taxon>Baetidae</taxon>
        <taxon>Cloeon</taxon>
    </lineage>
</organism>
<keyword evidence="12" id="KW-0539">Nucleus</keyword>
<keyword evidence="7" id="KW-0013">ADP-ribosylation</keyword>
<keyword evidence="10" id="KW-0520">NAD</keyword>
<dbReference type="Gene3D" id="3.30.1740.10">
    <property type="entry name" value="Zinc finger, PARP-type"/>
    <property type="match status" value="2"/>
</dbReference>
<dbReference type="PROSITE" id="PS50064">
    <property type="entry name" value="ZF_PARP_2"/>
    <property type="match status" value="2"/>
</dbReference>
<keyword evidence="6" id="KW-0677">Repeat</keyword>
<keyword evidence="4" id="KW-0808">Transferase</keyword>
<protein>
    <recommendedName>
        <fullName evidence="2">NAD(+) ADP-ribosyltransferase</fullName>
        <ecNumber evidence="2">2.4.2.30</ecNumber>
    </recommendedName>
</protein>
<dbReference type="InterPro" id="IPR008893">
    <property type="entry name" value="WGR_domain"/>
</dbReference>
<evidence type="ECO:0000256" key="7">
    <source>
        <dbReference type="ARBA" id="ARBA00022765"/>
    </source>
</evidence>
<dbReference type="InterPro" id="IPR050800">
    <property type="entry name" value="ARTD/PARP"/>
</dbReference>
<keyword evidence="11" id="KW-0238">DNA-binding</keyword>
<dbReference type="PROSITE" id="PS50172">
    <property type="entry name" value="BRCT"/>
    <property type="match status" value="1"/>
</dbReference>
<feature type="domain" description="BRCT" evidence="17">
    <location>
        <begin position="376"/>
        <end position="453"/>
    </location>
</feature>
<dbReference type="SMART" id="SM01336">
    <property type="entry name" value="zf-PARP"/>
    <property type="match status" value="2"/>
</dbReference>
<dbReference type="PROSITE" id="PS52007">
    <property type="entry name" value="PADR1"/>
    <property type="match status" value="1"/>
</dbReference>
<dbReference type="Gene3D" id="1.20.142.10">
    <property type="entry name" value="Poly(ADP-ribose) polymerase, regulatory domain"/>
    <property type="match status" value="1"/>
</dbReference>
<dbReference type="Pfam" id="PF02877">
    <property type="entry name" value="PARP_reg"/>
    <property type="match status" value="1"/>
</dbReference>
<keyword evidence="8" id="KW-0863">Zinc-finger</keyword>
<dbReference type="SUPFAM" id="SSF52113">
    <property type="entry name" value="BRCT domain"/>
    <property type="match status" value="1"/>
</dbReference>
<evidence type="ECO:0000256" key="13">
    <source>
        <dbReference type="ARBA" id="ARBA00024347"/>
    </source>
</evidence>
<dbReference type="EC" id="2.4.2.30" evidence="2"/>
<dbReference type="InterPro" id="IPR036930">
    <property type="entry name" value="WGR_dom_sf"/>
</dbReference>
<feature type="compositionally biased region" description="Low complexity" evidence="15">
    <location>
        <begin position="361"/>
        <end position="371"/>
    </location>
</feature>
<evidence type="ECO:0000259" key="19">
    <source>
        <dbReference type="PROSITE" id="PS51977"/>
    </source>
</evidence>
<evidence type="ECO:0000313" key="21">
    <source>
        <dbReference type="Proteomes" id="UP000494165"/>
    </source>
</evidence>
<evidence type="ECO:0000256" key="6">
    <source>
        <dbReference type="ARBA" id="ARBA00022737"/>
    </source>
</evidence>
<dbReference type="GO" id="GO:0003950">
    <property type="term" value="F:NAD+ poly-ADP-ribosyltransferase activity"/>
    <property type="evidence" value="ECO:0007669"/>
    <property type="project" value="UniProtKB-EC"/>
</dbReference>
<dbReference type="GO" id="GO:1990404">
    <property type="term" value="F:NAD+-protein mono-ADP-ribosyltransferase activity"/>
    <property type="evidence" value="ECO:0007669"/>
    <property type="project" value="TreeGrafter"/>
</dbReference>
<dbReference type="InterPro" id="IPR001357">
    <property type="entry name" value="BRCT_dom"/>
</dbReference>
<dbReference type="GO" id="GO:0005730">
    <property type="term" value="C:nucleolus"/>
    <property type="evidence" value="ECO:0007669"/>
    <property type="project" value="TreeGrafter"/>
</dbReference>
<evidence type="ECO:0000313" key="20">
    <source>
        <dbReference type="EMBL" id="CAB3383109.1"/>
    </source>
</evidence>
<dbReference type="InterPro" id="IPR004102">
    <property type="entry name" value="Poly(ADP-ribose)pol_reg_dom"/>
</dbReference>
<dbReference type="GO" id="GO:0006302">
    <property type="term" value="P:double-strand break repair"/>
    <property type="evidence" value="ECO:0007669"/>
    <property type="project" value="TreeGrafter"/>
</dbReference>
<feature type="domain" description="WGR" evidence="19">
    <location>
        <begin position="533"/>
        <end position="630"/>
    </location>
</feature>
<dbReference type="Gene3D" id="3.40.50.10190">
    <property type="entry name" value="BRCT domain"/>
    <property type="match status" value="1"/>
</dbReference>
<dbReference type="GO" id="GO:0070212">
    <property type="term" value="P:protein poly-ADP-ribosylation"/>
    <property type="evidence" value="ECO:0007669"/>
    <property type="project" value="TreeGrafter"/>
</dbReference>
<dbReference type="PROSITE" id="PS51977">
    <property type="entry name" value="WGR"/>
    <property type="match status" value="1"/>
</dbReference>
<evidence type="ECO:0000256" key="4">
    <source>
        <dbReference type="ARBA" id="ARBA00022679"/>
    </source>
</evidence>
<dbReference type="SUPFAM" id="SSF142921">
    <property type="entry name" value="WGR domain-like"/>
    <property type="match status" value="1"/>
</dbReference>
<dbReference type="SMART" id="SM01335">
    <property type="entry name" value="PADR1"/>
    <property type="match status" value="1"/>
</dbReference>
<evidence type="ECO:0000256" key="5">
    <source>
        <dbReference type="ARBA" id="ARBA00022723"/>
    </source>
</evidence>
<feature type="region of interest" description="Disordered" evidence="15">
    <location>
        <begin position="361"/>
        <end position="380"/>
    </location>
</feature>